<dbReference type="SUPFAM" id="SSF48403">
    <property type="entry name" value="Ankyrin repeat"/>
    <property type="match status" value="1"/>
</dbReference>
<accession>A0A812KGG3</accession>
<evidence type="ECO:0000313" key="3">
    <source>
        <dbReference type="Proteomes" id="UP000649617"/>
    </source>
</evidence>
<evidence type="ECO:0000256" key="1">
    <source>
        <dbReference type="PROSITE-ProRule" id="PRU00023"/>
    </source>
</evidence>
<keyword evidence="3" id="KW-1185">Reference proteome</keyword>
<keyword evidence="1" id="KW-0040">ANK repeat</keyword>
<dbReference type="Proteomes" id="UP000649617">
    <property type="component" value="Unassembled WGS sequence"/>
</dbReference>
<feature type="repeat" description="ANK" evidence="1">
    <location>
        <begin position="122"/>
        <end position="154"/>
    </location>
</feature>
<dbReference type="SMART" id="SM00248">
    <property type="entry name" value="ANK"/>
    <property type="match status" value="2"/>
</dbReference>
<proteinExistence type="predicted"/>
<dbReference type="AlphaFoldDB" id="A0A812KGG3"/>
<dbReference type="OrthoDB" id="424674at2759"/>
<comment type="caution">
    <text evidence="2">The sequence shown here is derived from an EMBL/GenBank/DDBJ whole genome shotgun (WGS) entry which is preliminary data.</text>
</comment>
<organism evidence="2 3">
    <name type="scientific">Symbiodinium pilosum</name>
    <name type="common">Dinoflagellate</name>
    <dbReference type="NCBI Taxonomy" id="2952"/>
    <lineage>
        <taxon>Eukaryota</taxon>
        <taxon>Sar</taxon>
        <taxon>Alveolata</taxon>
        <taxon>Dinophyceae</taxon>
        <taxon>Suessiales</taxon>
        <taxon>Symbiodiniaceae</taxon>
        <taxon>Symbiodinium</taxon>
    </lineage>
</organism>
<dbReference type="PROSITE" id="PS50088">
    <property type="entry name" value="ANK_REPEAT"/>
    <property type="match status" value="1"/>
</dbReference>
<dbReference type="InterPro" id="IPR002110">
    <property type="entry name" value="Ankyrin_rpt"/>
</dbReference>
<evidence type="ECO:0000313" key="2">
    <source>
        <dbReference type="EMBL" id="CAE7228894.1"/>
    </source>
</evidence>
<gene>
    <name evidence="2" type="primary">Ankrd23</name>
    <name evidence="2" type="ORF">SPIL2461_LOCUS3370</name>
</gene>
<dbReference type="InterPro" id="IPR036770">
    <property type="entry name" value="Ankyrin_rpt-contain_sf"/>
</dbReference>
<protein>
    <submittedName>
        <fullName evidence="2">Ankrd23 protein</fullName>
    </submittedName>
</protein>
<name>A0A812KGG3_SYMPI</name>
<reference evidence="2" key="1">
    <citation type="submission" date="2021-02" db="EMBL/GenBank/DDBJ databases">
        <authorList>
            <person name="Dougan E. K."/>
            <person name="Rhodes N."/>
            <person name="Thang M."/>
            <person name="Chan C."/>
        </authorList>
    </citation>
    <scope>NUCLEOTIDE SEQUENCE</scope>
</reference>
<dbReference type="Gene3D" id="1.25.40.20">
    <property type="entry name" value="Ankyrin repeat-containing domain"/>
    <property type="match status" value="1"/>
</dbReference>
<sequence length="197" mass="20974">MSNNADGARLICAAGCRPDLKDFFGFSPLEYACGKGSVAVVQELLSRTALTTELLSRSLFLAMSDEGGTAELAFRLLDCRADANFQWNEPLTTLFGAYLCFKRMQHRAGRISTATTAAVELSGGTPLMAAVLAGQYEGAAALLIAGARADLQNQRSRTAEDLARDGCAPLFLMDALQGQTADCERVIDSALTVAVHF</sequence>
<dbReference type="EMBL" id="CAJNIZ010004095">
    <property type="protein sequence ID" value="CAE7228894.1"/>
    <property type="molecule type" value="Genomic_DNA"/>
</dbReference>